<evidence type="ECO:0000313" key="2">
    <source>
        <dbReference type="Proteomes" id="UP000026961"/>
    </source>
</evidence>
<reference evidence="1" key="1">
    <citation type="submission" date="2015-04" db="UniProtKB">
        <authorList>
            <consortium name="EnsemblPlants"/>
        </authorList>
    </citation>
    <scope>IDENTIFICATION</scope>
</reference>
<dbReference type="Gramene" id="OGLUM07G07100.1">
    <property type="protein sequence ID" value="OGLUM07G07100.1"/>
    <property type="gene ID" value="OGLUM07G07100"/>
</dbReference>
<proteinExistence type="predicted"/>
<keyword evidence="2" id="KW-1185">Reference proteome</keyword>
<dbReference type="AlphaFoldDB" id="A0A0E0AHC1"/>
<accession>A0A0E0AHC1</accession>
<dbReference type="EnsemblPlants" id="OGLUM07G07100.1">
    <property type="protein sequence ID" value="OGLUM07G07100.1"/>
    <property type="gene ID" value="OGLUM07G07100"/>
</dbReference>
<organism evidence="1">
    <name type="scientific">Oryza glumipatula</name>
    <dbReference type="NCBI Taxonomy" id="40148"/>
    <lineage>
        <taxon>Eukaryota</taxon>
        <taxon>Viridiplantae</taxon>
        <taxon>Streptophyta</taxon>
        <taxon>Embryophyta</taxon>
        <taxon>Tracheophyta</taxon>
        <taxon>Spermatophyta</taxon>
        <taxon>Magnoliopsida</taxon>
        <taxon>Liliopsida</taxon>
        <taxon>Poales</taxon>
        <taxon>Poaceae</taxon>
        <taxon>BOP clade</taxon>
        <taxon>Oryzoideae</taxon>
        <taxon>Oryzeae</taxon>
        <taxon>Oryzinae</taxon>
        <taxon>Oryza</taxon>
    </lineage>
</organism>
<protein>
    <submittedName>
        <fullName evidence="1">Uncharacterized protein</fullName>
    </submittedName>
</protein>
<dbReference type="PROSITE" id="PS51257">
    <property type="entry name" value="PROKAR_LIPOPROTEIN"/>
    <property type="match status" value="1"/>
</dbReference>
<dbReference type="HOGENOM" id="CLU_2310749_0_0_1"/>
<name>A0A0E0AHC1_9ORYZ</name>
<dbReference type="Proteomes" id="UP000026961">
    <property type="component" value="Chromosome 7"/>
</dbReference>
<evidence type="ECO:0000313" key="1">
    <source>
        <dbReference type="EnsemblPlants" id="OGLUM07G07100.1"/>
    </source>
</evidence>
<sequence length="100" mass="10682">MQTERDSIGLNANVSGTSCQAYGGNLLGTMLHDVVTEGTYLCKSSPQLSAERQTSIDLGAILHKLGSRCAYGDIGLLVWEYFLPCDGLATGTHVRFPTST</sequence>
<reference evidence="1" key="2">
    <citation type="submission" date="2018-05" db="EMBL/GenBank/DDBJ databases">
        <title>OgluRS3 (Oryza glumaepatula Reference Sequence Version 3).</title>
        <authorList>
            <person name="Zhang J."/>
            <person name="Kudrna D."/>
            <person name="Lee S."/>
            <person name="Talag J."/>
            <person name="Welchert J."/>
            <person name="Wing R.A."/>
        </authorList>
    </citation>
    <scope>NUCLEOTIDE SEQUENCE [LARGE SCALE GENOMIC DNA]</scope>
</reference>